<feature type="transmembrane region" description="Helical" evidence="1">
    <location>
        <begin position="173"/>
        <end position="205"/>
    </location>
</feature>
<evidence type="ECO:0000256" key="1">
    <source>
        <dbReference type="SAM" id="Phobius"/>
    </source>
</evidence>
<dbReference type="Proteomes" id="UP000198788">
    <property type="component" value="Unassembled WGS sequence"/>
</dbReference>
<dbReference type="InterPro" id="IPR010331">
    <property type="entry name" value="ExoD"/>
</dbReference>
<accession>A0A1I6NVN9</accession>
<proteinExistence type="predicted"/>
<feature type="transmembrane region" description="Helical" evidence="1">
    <location>
        <begin position="45"/>
        <end position="63"/>
    </location>
</feature>
<organism evidence="2 3">
    <name type="scientific">Brevundimonas viscosa</name>
    <dbReference type="NCBI Taxonomy" id="871741"/>
    <lineage>
        <taxon>Bacteria</taxon>
        <taxon>Pseudomonadati</taxon>
        <taxon>Pseudomonadota</taxon>
        <taxon>Alphaproteobacteria</taxon>
        <taxon>Caulobacterales</taxon>
        <taxon>Caulobacteraceae</taxon>
        <taxon>Brevundimonas</taxon>
    </lineage>
</organism>
<keyword evidence="1" id="KW-0812">Transmembrane</keyword>
<sequence length="213" mass="22938">MSETRNQYADDPKQGFIALVADLAAISGPDGLTLLEIRDRLDERAFGLMILILAIPCLVPALYGVPQIVGIPILILAVQMLAGRVEPWLPDAVLQRRVSKAWLERMADFATKRMGWFERLSRPRLTVFAEGWAERAAAFFMILATLTIVLPMTNTVPSVALTLLSVGLIQRDGLFVAAGAAVATGWAMALAAVGIGFFVGAGWAVSLITRFGG</sequence>
<evidence type="ECO:0000313" key="3">
    <source>
        <dbReference type="Proteomes" id="UP000198788"/>
    </source>
</evidence>
<reference evidence="3" key="1">
    <citation type="submission" date="2016-10" db="EMBL/GenBank/DDBJ databases">
        <authorList>
            <person name="Varghese N."/>
            <person name="Submissions S."/>
        </authorList>
    </citation>
    <scope>NUCLEOTIDE SEQUENCE [LARGE SCALE GENOMIC DNA]</scope>
    <source>
        <strain evidence="3">CGMCC 1.10683</strain>
    </source>
</reference>
<dbReference type="EMBL" id="FOZV01000001">
    <property type="protein sequence ID" value="SFS32046.1"/>
    <property type="molecule type" value="Genomic_DNA"/>
</dbReference>
<protein>
    <submittedName>
        <fullName evidence="2">Uncharacterized conserved protein</fullName>
    </submittedName>
</protein>
<dbReference type="RefSeq" id="WP_092306543.1">
    <property type="nucleotide sequence ID" value="NZ_FOZV01000001.1"/>
</dbReference>
<gene>
    <name evidence="2" type="ORF">SAMN05192570_0570</name>
</gene>
<dbReference type="PANTHER" id="PTHR41795:SF1">
    <property type="entry name" value="EXOPOLYSACCHARIDE SYNTHESIS PROTEIN"/>
    <property type="match status" value="1"/>
</dbReference>
<dbReference type="PIRSF" id="PIRSF033239">
    <property type="entry name" value="ExoD"/>
    <property type="match status" value="1"/>
</dbReference>
<keyword evidence="3" id="KW-1185">Reference proteome</keyword>
<dbReference type="PANTHER" id="PTHR41795">
    <property type="entry name" value="EXOPOLYSACCHARIDE SYNTHESIS PROTEIN"/>
    <property type="match status" value="1"/>
</dbReference>
<keyword evidence="1" id="KW-1133">Transmembrane helix</keyword>
<dbReference type="Pfam" id="PF06055">
    <property type="entry name" value="ExoD"/>
    <property type="match status" value="1"/>
</dbReference>
<dbReference type="AlphaFoldDB" id="A0A1I6NVN9"/>
<keyword evidence="1" id="KW-0472">Membrane</keyword>
<dbReference type="OrthoDB" id="21339at2"/>
<dbReference type="STRING" id="871741.SAMN05192570_0570"/>
<evidence type="ECO:0000313" key="2">
    <source>
        <dbReference type="EMBL" id="SFS32046.1"/>
    </source>
</evidence>
<name>A0A1I6NVN9_9CAUL</name>